<dbReference type="EMBL" id="JACRAF010000036">
    <property type="protein sequence ID" value="MBI4922681.1"/>
    <property type="molecule type" value="Genomic_DNA"/>
</dbReference>
<organism evidence="5 6">
    <name type="scientific">Devosia nanyangense</name>
    <dbReference type="NCBI Taxonomy" id="1228055"/>
    <lineage>
        <taxon>Bacteria</taxon>
        <taxon>Pseudomonadati</taxon>
        <taxon>Pseudomonadota</taxon>
        <taxon>Alphaproteobacteria</taxon>
        <taxon>Hyphomicrobiales</taxon>
        <taxon>Devosiaceae</taxon>
        <taxon>Devosia</taxon>
    </lineage>
</organism>
<dbReference type="PRINTS" id="PR00081">
    <property type="entry name" value="GDHRDH"/>
</dbReference>
<protein>
    <submittedName>
        <fullName evidence="5">Glucose 1-dehydrogenase</fullName>
        <ecNumber evidence="5">1.1.1.47</ecNumber>
    </submittedName>
</protein>
<accession>A0A933L320</accession>
<dbReference type="PANTHER" id="PTHR24321">
    <property type="entry name" value="DEHYDROGENASES, SHORT CHAIN"/>
    <property type="match status" value="1"/>
</dbReference>
<feature type="domain" description="Ketoreductase" evidence="4">
    <location>
        <begin position="7"/>
        <end position="188"/>
    </location>
</feature>
<reference evidence="5" key="1">
    <citation type="submission" date="2020-07" db="EMBL/GenBank/DDBJ databases">
        <title>Huge and variable diversity of episymbiotic CPR bacteria and DPANN archaea in groundwater ecosystems.</title>
        <authorList>
            <person name="He C.Y."/>
            <person name="Keren R."/>
            <person name="Whittaker M."/>
            <person name="Farag I.F."/>
            <person name="Doudna J."/>
            <person name="Cate J.H.D."/>
            <person name="Banfield J.F."/>
        </authorList>
    </citation>
    <scope>NUCLEOTIDE SEQUENCE</scope>
    <source>
        <strain evidence="5">NC_groundwater_1586_Pr3_B-0.1um_66_15</strain>
    </source>
</reference>
<evidence type="ECO:0000256" key="2">
    <source>
        <dbReference type="ARBA" id="ARBA00023002"/>
    </source>
</evidence>
<evidence type="ECO:0000313" key="5">
    <source>
        <dbReference type="EMBL" id="MBI4922681.1"/>
    </source>
</evidence>
<dbReference type="Pfam" id="PF13561">
    <property type="entry name" value="adh_short_C2"/>
    <property type="match status" value="1"/>
</dbReference>
<dbReference type="PANTHER" id="PTHR24321:SF8">
    <property type="entry name" value="ESTRADIOL 17-BETA-DEHYDROGENASE 8-RELATED"/>
    <property type="match status" value="1"/>
</dbReference>
<keyword evidence="3" id="KW-0520">NAD</keyword>
<dbReference type="PRINTS" id="PR00080">
    <property type="entry name" value="SDRFAMILY"/>
</dbReference>
<evidence type="ECO:0000256" key="1">
    <source>
        <dbReference type="ARBA" id="ARBA00006484"/>
    </source>
</evidence>
<keyword evidence="2 5" id="KW-0560">Oxidoreductase</keyword>
<dbReference type="SUPFAM" id="SSF51735">
    <property type="entry name" value="NAD(P)-binding Rossmann-fold domains"/>
    <property type="match status" value="1"/>
</dbReference>
<evidence type="ECO:0000313" key="6">
    <source>
        <dbReference type="Proteomes" id="UP000782610"/>
    </source>
</evidence>
<dbReference type="AlphaFoldDB" id="A0A933L320"/>
<dbReference type="NCBIfam" id="NF005559">
    <property type="entry name" value="PRK07231.1"/>
    <property type="match status" value="1"/>
</dbReference>
<sequence>MSRHQDTVALVTGAGHGIGRAIAERLAGEGAAVTVLELNEAWGLETVERLRAGGARAHFVKADIASFEQVETAIAEASAALGPISLLVNNAAFTDAGNLANISLASWEREIDINLNGTYHCVRAVTPLMQARGGGAIVNIASINALRYFGNPSYSAAKAGIINLTQSVASEYGRHGIRCNAVCPGSVRTDNITWTIRQQKDPQVFEKLAKWYPLGRVGEPDDIAKAVAFLGSDEAAYISGAVLPVDGGLLAGMNVMIDEFILESRND</sequence>
<dbReference type="Proteomes" id="UP000782610">
    <property type="component" value="Unassembled WGS sequence"/>
</dbReference>
<dbReference type="InterPro" id="IPR057326">
    <property type="entry name" value="KR_dom"/>
</dbReference>
<dbReference type="InterPro" id="IPR002347">
    <property type="entry name" value="SDR_fam"/>
</dbReference>
<dbReference type="InterPro" id="IPR020904">
    <property type="entry name" value="Sc_DH/Rdtase_CS"/>
</dbReference>
<dbReference type="FunFam" id="3.40.50.720:FF:000084">
    <property type="entry name" value="Short-chain dehydrogenase reductase"/>
    <property type="match status" value="1"/>
</dbReference>
<dbReference type="GO" id="GO:0047936">
    <property type="term" value="F:glucose 1-dehydrogenase [NAD(P)+] activity"/>
    <property type="evidence" value="ECO:0007669"/>
    <property type="project" value="UniProtKB-EC"/>
</dbReference>
<proteinExistence type="inferred from homology"/>
<dbReference type="SMART" id="SM00822">
    <property type="entry name" value="PKS_KR"/>
    <property type="match status" value="1"/>
</dbReference>
<comment type="caution">
    <text evidence="5">The sequence shown here is derived from an EMBL/GenBank/DDBJ whole genome shotgun (WGS) entry which is preliminary data.</text>
</comment>
<dbReference type="Gene3D" id="3.40.50.720">
    <property type="entry name" value="NAD(P)-binding Rossmann-like Domain"/>
    <property type="match status" value="1"/>
</dbReference>
<evidence type="ECO:0000256" key="3">
    <source>
        <dbReference type="ARBA" id="ARBA00023027"/>
    </source>
</evidence>
<gene>
    <name evidence="5" type="ORF">HY834_13120</name>
</gene>
<dbReference type="EC" id="1.1.1.47" evidence="5"/>
<comment type="similarity">
    <text evidence="1">Belongs to the short-chain dehydrogenases/reductases (SDR) family.</text>
</comment>
<dbReference type="InterPro" id="IPR036291">
    <property type="entry name" value="NAD(P)-bd_dom_sf"/>
</dbReference>
<name>A0A933L320_9HYPH</name>
<dbReference type="PROSITE" id="PS00061">
    <property type="entry name" value="ADH_SHORT"/>
    <property type="match status" value="1"/>
</dbReference>
<evidence type="ECO:0000259" key="4">
    <source>
        <dbReference type="SMART" id="SM00822"/>
    </source>
</evidence>